<proteinExistence type="predicted"/>
<dbReference type="GO" id="GO:0004553">
    <property type="term" value="F:hydrolase activity, hydrolyzing O-glycosyl compounds"/>
    <property type="evidence" value="ECO:0007669"/>
    <property type="project" value="InterPro"/>
</dbReference>
<dbReference type="InterPro" id="IPR013320">
    <property type="entry name" value="ConA-like_dom_sf"/>
</dbReference>
<keyword evidence="1" id="KW-0472">Membrane</keyword>
<dbReference type="InterPro" id="IPR002523">
    <property type="entry name" value="MgTranspt_CorA/ZnTranspt_ZntB"/>
</dbReference>
<dbReference type="Pfam" id="PF01544">
    <property type="entry name" value="CorA"/>
    <property type="match status" value="1"/>
</dbReference>
<evidence type="ECO:0000313" key="4">
    <source>
        <dbReference type="Proteomes" id="UP000532311"/>
    </source>
</evidence>
<sequence length="1197" mass="136270">MATKDPEFRTQCLDLIRGIKAAHEKQNDLLEKLVTLMATPVELKTAQPREDKCHEEIEEALVQGDKVELYEGVSSDDLSVAAQQDINLGNILRYASHSYKKRLQLFKTGQDGPQPFALNSQLPPSQSSYTLPEQLEYFPRPSEDGDIVVNATQSWNYWYPRDWESHSPRNKSINPAPDFMPPWQLTRGENEKWYHIDDIDLEFPLTAPDTLSPVVGTYFEVPYSFFPGLRNLNMAYTRRQGITYGGSGDYLIETALTEAHRYKIRQSLGDFYAVPQDSRLPLSFHTSELRMQVRHRRTRNDIDRSLDKYLEPTRELLSKLHWFTIIDLTAPGGSQNAVYTLRTKSLPFQHDSPPSRVEAPPCWEMIQPALQREGNGFVSYPSVIQDHPTQPIHREGRWCRVIQLDGLANITAGLMEEKCTRYNSMTVWKLLFQDNQLNSSKGRAFRATMNQHLLCRPSAKDLHGSENVPWRSFHISWYQLCTQPTDAAVKQSTWNYGRLYGENGPYIKQQAFTLGCAYQELPGPNSKRDSFWTVLIMKPSAADFDPYDVHKVPRRTYLPQSDGRQYRSEDVILDAIRTNLQKAANAWSRMQVALDAIVDHDPLFLDPVQHDNLLFDDDTFSRSRQYFWIVSCLESFLILIDDAIEEWRRFRADWPHMSMEIDPAEEARTEETSEALTHRVLGEIEAQVDRLRIISARFEASRDKTKALREGLFSASGVIESRVSTRLGENVKLLTYVSIFYLPLSFCVALWSVNEGYSRPILALTSVLVAAVTFIVVANMRNMASSGRFLDEEAETESEEFVQFVGERNKPCQTESSGGKRAVGNSKFVVRQESQSQINLTNSKSFLYVWGSGLSARMGHQDLTGKASKLIVTVASPNLLWRLRSIFALRPLSECKLVGLPAPELNFLDKGDSPQYYTSHSFFDFRSLSQYARVPPLIDSIQGNADADFSSDFFNWESEFAQTWGPQKWNNGNEEFPMQNTYNNLYIEENNDVSPASDTWLTMRTARHNGFQTASEFESLEKHQYVSLRMYARTKGSPGACTAMFTYLNGGSLALVQEADIEVLTKDDPTIIHYTNQPSYTDEGGEVEGAHLAATLPDGLKWTDWAKHTIDWTPDETIWKVNDKETWRNAFQVPRDPAQLSFNAWSNGDTWTGTIPEGGAAYQQIQWIEVLHGRTEQGSCNRVCSVDEGEAGKAVPV</sequence>
<feature type="domain" description="GH16" evidence="2">
    <location>
        <begin position="928"/>
        <end position="1176"/>
    </location>
</feature>
<accession>A0A8H6D1L8</accession>
<dbReference type="PANTHER" id="PTHR38121:SF4">
    <property type="entry name" value="GH16 DOMAIN-CONTAINING PROTEIN-RELATED"/>
    <property type="match status" value="1"/>
</dbReference>
<keyword evidence="1" id="KW-0812">Transmembrane</keyword>
<dbReference type="Pfam" id="PF00722">
    <property type="entry name" value="Glyco_hydro_16"/>
    <property type="match status" value="1"/>
</dbReference>
<evidence type="ECO:0000313" key="3">
    <source>
        <dbReference type="EMBL" id="KAF5700378.1"/>
    </source>
</evidence>
<reference evidence="3 4" key="1">
    <citation type="submission" date="2020-05" db="EMBL/GenBank/DDBJ databases">
        <title>Identification and distribution of gene clusters putatively required for synthesis of sphingolipid metabolism inhibitors in phylogenetically diverse species of the filamentous fungus Fusarium.</title>
        <authorList>
            <person name="Kim H.-S."/>
            <person name="Busman M."/>
            <person name="Brown D.W."/>
            <person name="Divon H."/>
            <person name="Uhlig S."/>
            <person name="Proctor R.H."/>
        </authorList>
    </citation>
    <scope>NUCLEOTIDE SEQUENCE [LARGE SCALE GENOMIC DNA]</scope>
    <source>
        <strain evidence="3 4">NRRL 26131</strain>
    </source>
</reference>
<dbReference type="PANTHER" id="PTHR38121">
    <property type="entry name" value="GH16 DOMAIN-CONTAINING PROTEIN"/>
    <property type="match status" value="1"/>
</dbReference>
<dbReference type="AlphaFoldDB" id="A0A8H6D1L8"/>
<dbReference type="SUPFAM" id="SSF49899">
    <property type="entry name" value="Concanavalin A-like lectins/glucanases"/>
    <property type="match status" value="1"/>
</dbReference>
<dbReference type="GO" id="GO:0016020">
    <property type="term" value="C:membrane"/>
    <property type="evidence" value="ECO:0007669"/>
    <property type="project" value="InterPro"/>
</dbReference>
<keyword evidence="1" id="KW-1133">Transmembrane helix</keyword>
<feature type="transmembrane region" description="Helical" evidence="1">
    <location>
        <begin position="733"/>
        <end position="753"/>
    </location>
</feature>
<name>A0A8H6D1L8_9HYPO</name>
<keyword evidence="4" id="KW-1185">Reference proteome</keyword>
<dbReference type="PROSITE" id="PS51762">
    <property type="entry name" value="GH16_2"/>
    <property type="match status" value="1"/>
</dbReference>
<protein>
    <recommendedName>
        <fullName evidence="2">GH16 domain-containing protein</fullName>
    </recommendedName>
</protein>
<gene>
    <name evidence="3" type="ORF">FGLOB1_10814</name>
</gene>
<dbReference type="EMBL" id="JAAQPF010000533">
    <property type="protein sequence ID" value="KAF5700378.1"/>
    <property type="molecule type" value="Genomic_DNA"/>
</dbReference>
<dbReference type="CDD" id="cd00413">
    <property type="entry name" value="Glyco_hydrolase_16"/>
    <property type="match status" value="1"/>
</dbReference>
<dbReference type="InterPro" id="IPR000757">
    <property type="entry name" value="Beta-glucanase-like"/>
</dbReference>
<evidence type="ECO:0000259" key="2">
    <source>
        <dbReference type="PROSITE" id="PS51762"/>
    </source>
</evidence>
<feature type="transmembrane region" description="Helical" evidence="1">
    <location>
        <begin position="759"/>
        <end position="778"/>
    </location>
</feature>
<evidence type="ECO:0000256" key="1">
    <source>
        <dbReference type="SAM" id="Phobius"/>
    </source>
</evidence>
<comment type="caution">
    <text evidence="3">The sequence shown here is derived from an EMBL/GenBank/DDBJ whole genome shotgun (WGS) entry which is preliminary data.</text>
</comment>
<dbReference type="GO" id="GO:0046873">
    <property type="term" value="F:metal ion transmembrane transporter activity"/>
    <property type="evidence" value="ECO:0007669"/>
    <property type="project" value="InterPro"/>
</dbReference>
<organism evidence="3 4">
    <name type="scientific">Fusarium globosum</name>
    <dbReference type="NCBI Taxonomy" id="78864"/>
    <lineage>
        <taxon>Eukaryota</taxon>
        <taxon>Fungi</taxon>
        <taxon>Dikarya</taxon>
        <taxon>Ascomycota</taxon>
        <taxon>Pezizomycotina</taxon>
        <taxon>Sordariomycetes</taxon>
        <taxon>Hypocreomycetidae</taxon>
        <taxon>Hypocreales</taxon>
        <taxon>Nectriaceae</taxon>
        <taxon>Fusarium</taxon>
        <taxon>Fusarium fujikuroi species complex</taxon>
    </lineage>
</organism>
<dbReference type="Proteomes" id="UP000532311">
    <property type="component" value="Unassembled WGS sequence"/>
</dbReference>
<dbReference type="GO" id="GO:0005975">
    <property type="term" value="P:carbohydrate metabolic process"/>
    <property type="evidence" value="ECO:0007669"/>
    <property type="project" value="InterPro"/>
</dbReference>
<dbReference type="Gene3D" id="2.60.120.200">
    <property type="match status" value="1"/>
</dbReference>